<sequence>MRALRRHSPKARLARARHRAYEILEQAVPGDRLASAAHAFIIAWIVASVASVVLESVPRLRAGYEPIFVAVEFCSALVFTVEYALRLWASAEHPALRHLPHWRARLRHALTPAGVIDLLAILPFYLAYFVAADFRVLVVFRLLRFLKLMRYSPGMRSLTEAIYAERRALAACLVILGSLVITTAAVMHLAEADAQPDKFGTIPDAMWWAVITLATVGYGDVVPITPLGKLIAAVTALMGLVMLALPVGIVATAFAEVIHRREFVVTWGMIARVPLFSDLSAEEVAAVMRLLRSKTAQPGEVIVSRGEVGHSMYFIAGGQVEIETQHGKRHLLGEGQFFGEIAILRNARRTATIRAVVRSQLLVLDAADLRKLMDNRPDIAARIRQIASDRAAQAEAAPGNLSEHPFHDV</sequence>
<dbReference type="PROSITE" id="PS00889">
    <property type="entry name" value="CNMP_BINDING_2"/>
    <property type="match status" value="1"/>
</dbReference>
<dbReference type="Gene3D" id="2.60.120.10">
    <property type="entry name" value="Jelly Rolls"/>
    <property type="match status" value="1"/>
</dbReference>
<gene>
    <name evidence="14" type="ORF">SLNSH_13845</name>
</gene>
<dbReference type="GO" id="GO:0008076">
    <property type="term" value="C:voltage-gated potassium channel complex"/>
    <property type="evidence" value="ECO:0007669"/>
    <property type="project" value="InterPro"/>
</dbReference>
<dbReference type="InterPro" id="IPR018488">
    <property type="entry name" value="cNMP-bd_CS"/>
</dbReference>
<dbReference type="GO" id="GO:0005249">
    <property type="term" value="F:voltage-gated potassium channel activity"/>
    <property type="evidence" value="ECO:0007669"/>
    <property type="project" value="InterPro"/>
</dbReference>
<comment type="subcellular location">
    <subcellularLocation>
        <location evidence="1">Membrane</location>
        <topology evidence="1">Multi-pass membrane protein</topology>
    </subcellularLocation>
</comment>
<feature type="transmembrane region" description="Helical" evidence="12">
    <location>
        <begin position="33"/>
        <end position="54"/>
    </location>
</feature>
<feature type="transmembrane region" description="Helical" evidence="12">
    <location>
        <begin position="167"/>
        <end position="190"/>
    </location>
</feature>
<evidence type="ECO:0000256" key="4">
    <source>
        <dbReference type="ARBA" id="ARBA00022692"/>
    </source>
</evidence>
<evidence type="ECO:0000256" key="9">
    <source>
        <dbReference type="ARBA" id="ARBA00023065"/>
    </source>
</evidence>
<evidence type="ECO:0000256" key="3">
    <source>
        <dbReference type="ARBA" id="ARBA00022538"/>
    </source>
</evidence>
<dbReference type="Pfam" id="PF00027">
    <property type="entry name" value="cNMP_binding"/>
    <property type="match status" value="1"/>
</dbReference>
<name>A0A2T1HS13_9HYPH</name>
<dbReference type="InterPro" id="IPR028325">
    <property type="entry name" value="VG_K_chnl"/>
</dbReference>
<dbReference type="CDD" id="cd00038">
    <property type="entry name" value="CAP_ED"/>
    <property type="match status" value="1"/>
</dbReference>
<evidence type="ECO:0000256" key="1">
    <source>
        <dbReference type="ARBA" id="ARBA00004141"/>
    </source>
</evidence>
<dbReference type="GO" id="GO:0001508">
    <property type="term" value="P:action potential"/>
    <property type="evidence" value="ECO:0007669"/>
    <property type="project" value="TreeGrafter"/>
</dbReference>
<feature type="transmembrane region" description="Helical" evidence="12">
    <location>
        <begin position="205"/>
        <end position="223"/>
    </location>
</feature>
<dbReference type="RefSeq" id="WP_106337604.1">
    <property type="nucleotide sequence ID" value="NZ_PVZS01000014.1"/>
</dbReference>
<dbReference type="InterPro" id="IPR014710">
    <property type="entry name" value="RmlC-like_jellyroll"/>
</dbReference>
<dbReference type="FunFam" id="1.10.287.70:FF:000028">
    <property type="entry name" value="potassium voltage-gated channel subfamily D member 3"/>
    <property type="match status" value="1"/>
</dbReference>
<dbReference type="OrthoDB" id="9799090at2"/>
<dbReference type="Pfam" id="PF00520">
    <property type="entry name" value="Ion_trans"/>
    <property type="match status" value="1"/>
</dbReference>
<evidence type="ECO:0000256" key="12">
    <source>
        <dbReference type="SAM" id="Phobius"/>
    </source>
</evidence>
<keyword evidence="9" id="KW-0406">Ion transport</keyword>
<dbReference type="Proteomes" id="UP000239772">
    <property type="component" value="Unassembled WGS sequence"/>
</dbReference>
<keyword evidence="15" id="KW-1185">Reference proteome</keyword>
<dbReference type="SUPFAM" id="SSF51206">
    <property type="entry name" value="cAMP-binding domain-like"/>
    <property type="match status" value="1"/>
</dbReference>
<dbReference type="PANTHER" id="PTHR11537">
    <property type="entry name" value="VOLTAGE-GATED POTASSIUM CHANNEL"/>
    <property type="match status" value="1"/>
</dbReference>
<dbReference type="SUPFAM" id="SSF81324">
    <property type="entry name" value="Voltage-gated potassium channels"/>
    <property type="match status" value="1"/>
</dbReference>
<evidence type="ECO:0000256" key="7">
    <source>
        <dbReference type="ARBA" id="ARBA00022958"/>
    </source>
</evidence>
<dbReference type="InterPro" id="IPR005821">
    <property type="entry name" value="Ion_trans_dom"/>
</dbReference>
<keyword evidence="6" id="KW-0851">Voltage-gated channel</keyword>
<dbReference type="AlphaFoldDB" id="A0A2T1HS13"/>
<dbReference type="EMBL" id="PVZS01000014">
    <property type="protein sequence ID" value="PSC04309.1"/>
    <property type="molecule type" value="Genomic_DNA"/>
</dbReference>
<dbReference type="SMART" id="SM00100">
    <property type="entry name" value="cNMP"/>
    <property type="match status" value="1"/>
</dbReference>
<protein>
    <submittedName>
        <fullName evidence="14">Cyclic nucleotide-binding protein</fullName>
    </submittedName>
</protein>
<keyword evidence="2" id="KW-0813">Transport</keyword>
<organism evidence="14 15">
    <name type="scientific">Alsobacter soli</name>
    <dbReference type="NCBI Taxonomy" id="2109933"/>
    <lineage>
        <taxon>Bacteria</taxon>
        <taxon>Pseudomonadati</taxon>
        <taxon>Pseudomonadota</taxon>
        <taxon>Alphaproteobacteria</taxon>
        <taxon>Hyphomicrobiales</taxon>
        <taxon>Alsobacteraceae</taxon>
        <taxon>Alsobacter</taxon>
    </lineage>
</organism>
<evidence type="ECO:0000256" key="11">
    <source>
        <dbReference type="ARBA" id="ARBA00023303"/>
    </source>
</evidence>
<evidence type="ECO:0000256" key="6">
    <source>
        <dbReference type="ARBA" id="ARBA00022882"/>
    </source>
</evidence>
<keyword evidence="8 12" id="KW-1133">Transmembrane helix</keyword>
<accession>A0A2T1HS13</accession>
<keyword evidence="7" id="KW-0630">Potassium</keyword>
<proteinExistence type="predicted"/>
<dbReference type="InterPro" id="IPR018490">
    <property type="entry name" value="cNMP-bd_dom_sf"/>
</dbReference>
<feature type="transmembrane region" description="Helical" evidence="12">
    <location>
        <begin position="230"/>
        <end position="255"/>
    </location>
</feature>
<evidence type="ECO:0000313" key="15">
    <source>
        <dbReference type="Proteomes" id="UP000239772"/>
    </source>
</evidence>
<feature type="transmembrane region" description="Helical" evidence="12">
    <location>
        <begin position="66"/>
        <end position="85"/>
    </location>
</feature>
<feature type="transmembrane region" description="Helical" evidence="12">
    <location>
        <begin position="106"/>
        <end position="122"/>
    </location>
</feature>
<dbReference type="Gene3D" id="1.20.120.350">
    <property type="entry name" value="Voltage-gated potassium channels. Chain C"/>
    <property type="match status" value="1"/>
</dbReference>
<dbReference type="PROSITE" id="PS50042">
    <property type="entry name" value="CNMP_BINDING_3"/>
    <property type="match status" value="1"/>
</dbReference>
<evidence type="ECO:0000259" key="13">
    <source>
        <dbReference type="PROSITE" id="PS50042"/>
    </source>
</evidence>
<dbReference type="Gene3D" id="1.10.287.70">
    <property type="match status" value="1"/>
</dbReference>
<comment type="caution">
    <text evidence="14">The sequence shown here is derived from an EMBL/GenBank/DDBJ whole genome shotgun (WGS) entry which is preliminary data.</text>
</comment>
<evidence type="ECO:0000256" key="10">
    <source>
        <dbReference type="ARBA" id="ARBA00023136"/>
    </source>
</evidence>
<dbReference type="InterPro" id="IPR027359">
    <property type="entry name" value="Volt_channel_dom_sf"/>
</dbReference>
<dbReference type="PANTHER" id="PTHR11537:SF254">
    <property type="entry name" value="POTASSIUM VOLTAGE-GATED CHANNEL PROTEIN SHAB"/>
    <property type="match status" value="1"/>
</dbReference>
<keyword evidence="11" id="KW-0407">Ion channel</keyword>
<dbReference type="PROSITE" id="PS00888">
    <property type="entry name" value="CNMP_BINDING_1"/>
    <property type="match status" value="1"/>
</dbReference>
<keyword evidence="10 12" id="KW-0472">Membrane</keyword>
<keyword evidence="5" id="KW-0631">Potassium channel</keyword>
<feature type="domain" description="Cyclic nucleotide-binding" evidence="13">
    <location>
        <begin position="275"/>
        <end position="373"/>
    </location>
</feature>
<reference evidence="15" key="1">
    <citation type="submission" date="2018-03" db="EMBL/GenBank/DDBJ databases">
        <authorList>
            <person name="Sun L."/>
            <person name="Liu H."/>
            <person name="Chen W."/>
            <person name="Huang K."/>
            <person name="Liu W."/>
            <person name="Gao X."/>
        </authorList>
    </citation>
    <scope>NUCLEOTIDE SEQUENCE [LARGE SCALE GENOMIC DNA]</scope>
    <source>
        <strain evidence="15">SH9</strain>
    </source>
</reference>
<evidence type="ECO:0000256" key="8">
    <source>
        <dbReference type="ARBA" id="ARBA00022989"/>
    </source>
</evidence>
<keyword evidence="4 12" id="KW-0812">Transmembrane</keyword>
<evidence type="ECO:0000313" key="14">
    <source>
        <dbReference type="EMBL" id="PSC04309.1"/>
    </source>
</evidence>
<dbReference type="PRINTS" id="PR00169">
    <property type="entry name" value="KCHANNEL"/>
</dbReference>
<evidence type="ECO:0000256" key="2">
    <source>
        <dbReference type="ARBA" id="ARBA00022448"/>
    </source>
</evidence>
<dbReference type="InterPro" id="IPR000595">
    <property type="entry name" value="cNMP-bd_dom"/>
</dbReference>
<keyword evidence="3" id="KW-0633">Potassium transport</keyword>
<evidence type="ECO:0000256" key="5">
    <source>
        <dbReference type="ARBA" id="ARBA00022826"/>
    </source>
</evidence>